<dbReference type="EMBL" id="CP084204">
    <property type="protein sequence ID" value="UZX23539.1"/>
    <property type="molecule type" value="Genomic_DNA"/>
</dbReference>
<keyword evidence="5" id="KW-1185">Reference proteome</keyword>
<evidence type="ECO:0000256" key="1">
    <source>
        <dbReference type="ARBA" id="ARBA00022729"/>
    </source>
</evidence>
<dbReference type="InterPro" id="IPR028994">
    <property type="entry name" value="Integrin_alpha_N"/>
</dbReference>
<organism evidence="4 5">
    <name type="scientific">Streptomyces tanashiensis</name>
    <dbReference type="NCBI Taxonomy" id="67367"/>
    <lineage>
        <taxon>Bacteria</taxon>
        <taxon>Bacillati</taxon>
        <taxon>Actinomycetota</taxon>
        <taxon>Actinomycetes</taxon>
        <taxon>Kitasatosporales</taxon>
        <taxon>Streptomycetaceae</taxon>
        <taxon>Streptomyces</taxon>
    </lineage>
</organism>
<evidence type="ECO:0000313" key="4">
    <source>
        <dbReference type="EMBL" id="UZX23539.1"/>
    </source>
</evidence>
<dbReference type="Proteomes" id="UP001164506">
    <property type="component" value="Chromosome"/>
</dbReference>
<feature type="region of interest" description="Disordered" evidence="2">
    <location>
        <begin position="29"/>
        <end position="60"/>
    </location>
</feature>
<feature type="chain" id="PRO_5047469817" evidence="3">
    <location>
        <begin position="32"/>
        <end position="569"/>
    </location>
</feature>
<proteinExistence type="predicted"/>
<keyword evidence="1 3" id="KW-0732">Signal</keyword>
<feature type="signal peptide" evidence="3">
    <location>
        <begin position="1"/>
        <end position="31"/>
    </location>
</feature>
<evidence type="ECO:0000313" key="5">
    <source>
        <dbReference type="Proteomes" id="UP001164506"/>
    </source>
</evidence>
<dbReference type="InterPro" id="IPR013517">
    <property type="entry name" value="FG-GAP"/>
</dbReference>
<dbReference type="Gene3D" id="2.115.10.10">
    <property type="entry name" value="Tachylectin 2"/>
    <property type="match status" value="2"/>
</dbReference>
<evidence type="ECO:0000256" key="2">
    <source>
        <dbReference type="SAM" id="MobiDB-lite"/>
    </source>
</evidence>
<sequence>MRSVHFTRARLGACTALALAAGMLLASPASAGAPAPRPAAEKPVVRSAPQSATRPASGAFRQGAAAAAGVGASPQLSDFDGDGGGDLIYRDPDGKVYTTTTSGQGGRFVSFPEPPKDIVPVGNQDGNASGPEILALSAQGVLSLYADATPTAATLVWRGNGWGVYSKVAAPGDVNDDGRADLVARDRDGVLWLYYATGDRTAPFASRVRLGGGWNVYDHLFGIGDNNGDGWADLLARDTAGTLWLYAGTGDKSTPFAARKAVGSGWGTYNQVFPVGDDDGDGNGELIARDLSGTLWYYTGKGDGTLAPRQQLGGVGDWASVLQFGGAGNNPVTGEKEGVFARDTAGTLFWYGSTNGGRLSARGQVGGTAEWRGANFAHLSSMDADASSDLAEIYQGRLYIDSALIGGGWDIYNTVVGPGDLSGDGKGDLLARDRSGVLYLYKGNGAGTAVSARVKVGGGWGAYDRLVGAGDHTGDGRTDLVARTPGGDLYLYAGTGVATAPFKARLLIGTGWNTYSKIVAPGDLNADGKADLLGITSGGDLYRYLNTSAGKFTARARIGTGYGIYDSVQ</sequence>
<dbReference type="RefSeq" id="WP_267259361.1">
    <property type="nucleotide sequence ID" value="NZ_CP084204.1"/>
</dbReference>
<dbReference type="Pfam" id="PF13517">
    <property type="entry name" value="FG-GAP_3"/>
    <property type="match status" value="2"/>
</dbReference>
<evidence type="ECO:0000256" key="3">
    <source>
        <dbReference type="SAM" id="SignalP"/>
    </source>
</evidence>
<accession>A0ABY6R2A7</accession>
<reference evidence="4" key="1">
    <citation type="submission" date="2021-09" db="EMBL/GenBank/DDBJ databases">
        <title>Complete genome sequence and metabolic characterization of Streptomyces tanashiensis DSM 731 the producer of antibacterial Kalafungin and diverse secondary metabolites.</title>
        <authorList>
            <person name="Abbasi M.N."/>
            <person name="Anwar M.N."/>
            <person name="Alam K."/>
            <person name="Shoaib M."/>
            <person name="Lin Z."/>
            <person name="Hayat M."/>
            <person name="Ali M.I."/>
            <person name="Malik H.M.T."/>
            <person name="Ahmed I."/>
            <person name="Li A."/>
            <person name="Hailong Wang H."/>
            <person name="Zhang Y."/>
        </authorList>
    </citation>
    <scope>NUCLEOTIDE SEQUENCE</scope>
    <source>
        <strain evidence="4">Kala</strain>
    </source>
</reference>
<dbReference type="PANTHER" id="PTHR46580">
    <property type="entry name" value="SENSOR KINASE-RELATED"/>
    <property type="match status" value="1"/>
</dbReference>
<protein>
    <submittedName>
        <fullName evidence="4">VCBS repeat-containing protein</fullName>
    </submittedName>
</protein>
<dbReference type="SUPFAM" id="SSF69318">
    <property type="entry name" value="Integrin alpha N-terminal domain"/>
    <property type="match status" value="2"/>
</dbReference>
<dbReference type="GeneID" id="95602510"/>
<gene>
    <name evidence="4" type="ORF">LDH80_23715</name>
</gene>
<name>A0ABY6R2A7_9ACTN</name>